<dbReference type="GO" id="GO:0016301">
    <property type="term" value="F:kinase activity"/>
    <property type="evidence" value="ECO:0007669"/>
    <property type="project" value="UniProtKB-KW"/>
</dbReference>
<evidence type="ECO:0000313" key="2">
    <source>
        <dbReference type="Proteomes" id="UP000256661"/>
    </source>
</evidence>
<comment type="caution">
    <text evidence="1">The sequence shown here is derived from an EMBL/GenBank/DDBJ whole genome shotgun (WGS) entry which is preliminary data.</text>
</comment>
<dbReference type="EMBL" id="QTTT01000001">
    <property type="protein sequence ID" value="REF00737.1"/>
    <property type="molecule type" value="Genomic_DNA"/>
</dbReference>
<dbReference type="SUPFAM" id="SSF52540">
    <property type="entry name" value="P-loop containing nucleoside triphosphate hydrolases"/>
    <property type="match status" value="1"/>
</dbReference>
<keyword evidence="2" id="KW-1185">Reference proteome</keyword>
<protein>
    <submittedName>
        <fullName evidence="1">Thymidylate kinase</fullName>
    </submittedName>
</protein>
<keyword evidence="1" id="KW-0808">Transferase</keyword>
<dbReference type="Proteomes" id="UP000256661">
    <property type="component" value="Unassembled WGS sequence"/>
</dbReference>
<keyword evidence="1" id="KW-0418">Kinase</keyword>
<accession>A0A3D9SXQ7</accession>
<dbReference type="OrthoDB" id="4549048at2"/>
<name>A0A3D9SXQ7_9ACTN</name>
<proteinExistence type="predicted"/>
<gene>
    <name evidence="1" type="ORF">DFJ69_6313</name>
</gene>
<organism evidence="1 2">
    <name type="scientific">Thermomonospora umbrina</name>
    <dbReference type="NCBI Taxonomy" id="111806"/>
    <lineage>
        <taxon>Bacteria</taxon>
        <taxon>Bacillati</taxon>
        <taxon>Actinomycetota</taxon>
        <taxon>Actinomycetes</taxon>
        <taxon>Streptosporangiales</taxon>
        <taxon>Thermomonosporaceae</taxon>
        <taxon>Thermomonospora</taxon>
    </lineage>
</organism>
<dbReference type="Gene3D" id="3.40.50.300">
    <property type="entry name" value="P-loop containing nucleotide triphosphate hydrolases"/>
    <property type="match status" value="1"/>
</dbReference>
<dbReference type="InterPro" id="IPR027417">
    <property type="entry name" value="P-loop_NTPase"/>
</dbReference>
<dbReference type="AlphaFoldDB" id="A0A3D9SXQ7"/>
<evidence type="ECO:0000313" key="1">
    <source>
        <dbReference type="EMBL" id="REF00737.1"/>
    </source>
</evidence>
<sequence>MTGGAFVVVEGPNGVGKTTAVAALADLLRGESVPVLVTAEPSASRLAASCGPARPA</sequence>
<reference evidence="1 2" key="1">
    <citation type="submission" date="2018-08" db="EMBL/GenBank/DDBJ databases">
        <title>Sequencing the genomes of 1000 actinobacteria strains.</title>
        <authorList>
            <person name="Klenk H.-P."/>
        </authorList>
    </citation>
    <scope>NUCLEOTIDE SEQUENCE [LARGE SCALE GENOMIC DNA]</scope>
    <source>
        <strain evidence="1 2">DSM 43927</strain>
    </source>
</reference>